<dbReference type="GO" id="GO:0000272">
    <property type="term" value="P:polysaccharide catabolic process"/>
    <property type="evidence" value="ECO:0007669"/>
    <property type="project" value="InterPro"/>
</dbReference>
<keyword evidence="5" id="KW-1185">Reference proteome</keyword>
<proteinExistence type="predicted"/>
<dbReference type="Pfam" id="PF00963">
    <property type="entry name" value="Cohesin"/>
    <property type="match status" value="1"/>
</dbReference>
<feature type="domain" description="Cohesin" evidence="3">
    <location>
        <begin position="32"/>
        <end position="159"/>
    </location>
</feature>
<protein>
    <submittedName>
        <fullName evidence="4">Cohesin domain-containing protein</fullName>
    </submittedName>
</protein>
<gene>
    <name evidence="4" type="ORF">MettiDRAFT_0433</name>
</gene>
<dbReference type="STRING" id="1090322.MettiDRAFT_0433"/>
<dbReference type="SUPFAM" id="SSF49384">
    <property type="entry name" value="Carbohydrate-binding domain"/>
    <property type="match status" value="1"/>
</dbReference>
<keyword evidence="2" id="KW-0812">Transmembrane</keyword>
<evidence type="ECO:0000313" key="4">
    <source>
        <dbReference type="EMBL" id="ETA67024.1"/>
    </source>
</evidence>
<feature type="transmembrane region" description="Helical" evidence="2">
    <location>
        <begin position="237"/>
        <end position="254"/>
    </location>
</feature>
<dbReference type="PROSITE" id="PS51257">
    <property type="entry name" value="PROKAR_LIPOPROTEIN"/>
    <property type="match status" value="1"/>
</dbReference>
<keyword evidence="2" id="KW-0472">Membrane</keyword>
<evidence type="ECO:0000256" key="1">
    <source>
        <dbReference type="SAM" id="MobiDB-lite"/>
    </source>
</evidence>
<dbReference type="InterPro" id="IPR002102">
    <property type="entry name" value="Cohesin_dom"/>
</dbReference>
<dbReference type="GO" id="GO:0030246">
    <property type="term" value="F:carbohydrate binding"/>
    <property type="evidence" value="ECO:0007669"/>
    <property type="project" value="InterPro"/>
</dbReference>
<evidence type="ECO:0000256" key="2">
    <source>
        <dbReference type="SAM" id="Phobius"/>
    </source>
</evidence>
<dbReference type="Proteomes" id="UP000019483">
    <property type="component" value="Unassembled WGS sequence"/>
</dbReference>
<dbReference type="AlphaFoldDB" id="W9DMV5"/>
<dbReference type="EMBL" id="AZAJ01000001">
    <property type="protein sequence ID" value="ETA67024.1"/>
    <property type="molecule type" value="Genomic_DNA"/>
</dbReference>
<dbReference type="CDD" id="cd08547">
    <property type="entry name" value="Type_II_cohesin"/>
    <property type="match status" value="1"/>
</dbReference>
<dbReference type="Gene3D" id="2.60.40.680">
    <property type="match status" value="1"/>
</dbReference>
<organism evidence="4 5">
    <name type="scientific">Methanolobus tindarius DSM 2278</name>
    <dbReference type="NCBI Taxonomy" id="1090322"/>
    <lineage>
        <taxon>Archaea</taxon>
        <taxon>Methanobacteriati</taxon>
        <taxon>Methanobacteriota</taxon>
        <taxon>Stenosarchaea group</taxon>
        <taxon>Methanomicrobia</taxon>
        <taxon>Methanosarcinales</taxon>
        <taxon>Methanosarcinaceae</taxon>
        <taxon>Methanolobus</taxon>
    </lineage>
</organism>
<sequence>MTGKTLNLFGIILVACVICLCGVVSAATSVSVLPSVETVAPGEEFTLDVYIKPDTLVAGVQFDLNYDCSLVSIGSIEEGDFLSSTDSPVMFNPGNIDNDEGVTTEIYGTLIMGDGTSDEGTFCTIKLKASEETGTCQIRIENIILGDNQGDEIDAVTYDALISISEEEISDRDNDNEEGTELNIIDREDDNVDSPVGEGTVQTAEEKTTLQSIQDTAESTETQQTSAPEAESSTSNISILTVAAITFLALAYVLDRKRK</sequence>
<keyword evidence="2" id="KW-1133">Transmembrane helix</keyword>
<feature type="compositionally biased region" description="Acidic residues" evidence="1">
    <location>
        <begin position="169"/>
        <end position="180"/>
    </location>
</feature>
<dbReference type="OrthoDB" id="125808at2157"/>
<dbReference type="RefSeq" id="WP_023844160.1">
    <property type="nucleotide sequence ID" value="NZ_AZAJ01000001.1"/>
</dbReference>
<evidence type="ECO:0000259" key="3">
    <source>
        <dbReference type="Pfam" id="PF00963"/>
    </source>
</evidence>
<accession>W9DMV5</accession>
<feature type="region of interest" description="Disordered" evidence="1">
    <location>
        <begin position="169"/>
        <end position="234"/>
    </location>
</feature>
<feature type="compositionally biased region" description="Polar residues" evidence="1">
    <location>
        <begin position="209"/>
        <end position="234"/>
    </location>
</feature>
<dbReference type="InterPro" id="IPR008965">
    <property type="entry name" value="CBM2/CBM3_carb-bd_dom_sf"/>
</dbReference>
<comment type="caution">
    <text evidence="4">The sequence shown here is derived from an EMBL/GenBank/DDBJ whole genome shotgun (WGS) entry which is preliminary data.</text>
</comment>
<reference evidence="4 5" key="1">
    <citation type="submission" date="2013-08" db="EMBL/GenBank/DDBJ databases">
        <authorList>
            <consortium name="DOE Joint Genome Institute"/>
            <person name="Eisen J."/>
            <person name="Huntemann M."/>
            <person name="Han J."/>
            <person name="Chen A."/>
            <person name="Kyrpides N."/>
            <person name="Mavromatis K."/>
            <person name="Markowitz V."/>
            <person name="Palaniappan K."/>
            <person name="Ivanova N."/>
            <person name="Schaumberg A."/>
            <person name="Pati A."/>
            <person name="Liolios K."/>
            <person name="Nordberg H.P."/>
            <person name="Cantor M.N."/>
            <person name="Hua S.X."/>
            <person name="Woyke T."/>
        </authorList>
    </citation>
    <scope>NUCLEOTIDE SEQUENCE [LARGE SCALE GENOMIC DNA]</scope>
    <source>
        <strain evidence="4 5">DSM 2278</strain>
    </source>
</reference>
<evidence type="ECO:0000313" key="5">
    <source>
        <dbReference type="Proteomes" id="UP000019483"/>
    </source>
</evidence>
<name>W9DMV5_METTI</name>